<dbReference type="InterPro" id="IPR050680">
    <property type="entry name" value="YpeA/RimI_acetyltransf"/>
</dbReference>
<feature type="domain" description="N-acetyltransferase" evidence="3">
    <location>
        <begin position="12"/>
        <end position="156"/>
    </location>
</feature>
<dbReference type="PROSITE" id="PS51186">
    <property type="entry name" value="GNAT"/>
    <property type="match status" value="1"/>
</dbReference>
<dbReference type="Pfam" id="PF00583">
    <property type="entry name" value="Acetyltransf_1"/>
    <property type="match status" value="1"/>
</dbReference>
<reference evidence="4 5" key="1">
    <citation type="submission" date="2017-04" db="EMBL/GenBank/DDBJ databases">
        <title>Bacillus krulwichiae AM31D Genome sequencing and assembly.</title>
        <authorList>
            <person name="Krulwich T.A."/>
            <person name="Anastor L."/>
            <person name="Ehrlich R."/>
            <person name="Ehrlich G.D."/>
            <person name="Janto B."/>
        </authorList>
    </citation>
    <scope>NUCLEOTIDE SEQUENCE [LARGE SCALE GENOMIC DNA]</scope>
    <source>
        <strain evidence="4 5">AM31D</strain>
    </source>
</reference>
<dbReference type="STRING" id="199441.BkAM31D_17485"/>
<sequence length="165" mass="18666">MDVKKLESEHVESFRTIRLQALEQVPKAFAASFEEEADKPIAFFEDQLLSGSCFYGLFNHGGELVGIVSLTRSKLKKMKHKASIGSVFIKKEERGKGMAKALLQYAMESAKNEGVEQIQLVVAANNQKAKQLYESLGFKTYGYEKRALKLDQVYLDEEHMVKIVK</sequence>
<keyword evidence="1 4" id="KW-0808">Transferase</keyword>
<dbReference type="EMBL" id="CP020814">
    <property type="protein sequence ID" value="ARK31486.1"/>
    <property type="molecule type" value="Genomic_DNA"/>
</dbReference>
<dbReference type="SUPFAM" id="SSF55729">
    <property type="entry name" value="Acyl-CoA N-acyltransferases (Nat)"/>
    <property type="match status" value="1"/>
</dbReference>
<keyword evidence="5" id="KW-1185">Reference proteome</keyword>
<name>A0A1X9MDJ9_9BACI</name>
<gene>
    <name evidence="4" type="ORF">BkAM31D_17485</name>
</gene>
<evidence type="ECO:0000313" key="4">
    <source>
        <dbReference type="EMBL" id="ARK31486.1"/>
    </source>
</evidence>
<proteinExistence type="predicted"/>
<evidence type="ECO:0000259" key="3">
    <source>
        <dbReference type="PROSITE" id="PS51186"/>
    </source>
</evidence>
<dbReference type="Gene3D" id="3.40.630.30">
    <property type="match status" value="1"/>
</dbReference>
<keyword evidence="2" id="KW-0012">Acyltransferase</keyword>
<dbReference type="InterPro" id="IPR000182">
    <property type="entry name" value="GNAT_dom"/>
</dbReference>
<protein>
    <submittedName>
        <fullName evidence="4">Putative acetyltransferase</fullName>
    </submittedName>
</protein>
<dbReference type="Proteomes" id="UP000193006">
    <property type="component" value="Chromosome"/>
</dbReference>
<organism evidence="4 5">
    <name type="scientific">Halalkalibacter krulwichiae</name>
    <dbReference type="NCBI Taxonomy" id="199441"/>
    <lineage>
        <taxon>Bacteria</taxon>
        <taxon>Bacillati</taxon>
        <taxon>Bacillota</taxon>
        <taxon>Bacilli</taxon>
        <taxon>Bacillales</taxon>
        <taxon>Bacillaceae</taxon>
        <taxon>Halalkalibacter</taxon>
    </lineage>
</organism>
<dbReference type="KEGG" id="bkw:BkAM31D_17485"/>
<dbReference type="RefSeq" id="WP_066152832.1">
    <property type="nucleotide sequence ID" value="NZ_CP020814.1"/>
</dbReference>
<accession>A0A1X9MDJ9</accession>
<evidence type="ECO:0000256" key="2">
    <source>
        <dbReference type="ARBA" id="ARBA00023315"/>
    </source>
</evidence>
<evidence type="ECO:0000313" key="5">
    <source>
        <dbReference type="Proteomes" id="UP000193006"/>
    </source>
</evidence>
<dbReference type="GO" id="GO:0016747">
    <property type="term" value="F:acyltransferase activity, transferring groups other than amino-acyl groups"/>
    <property type="evidence" value="ECO:0007669"/>
    <property type="project" value="InterPro"/>
</dbReference>
<dbReference type="PANTHER" id="PTHR43420">
    <property type="entry name" value="ACETYLTRANSFERASE"/>
    <property type="match status" value="1"/>
</dbReference>
<dbReference type="CDD" id="cd04301">
    <property type="entry name" value="NAT_SF"/>
    <property type="match status" value="1"/>
</dbReference>
<evidence type="ECO:0000256" key="1">
    <source>
        <dbReference type="ARBA" id="ARBA00022679"/>
    </source>
</evidence>
<dbReference type="InterPro" id="IPR016181">
    <property type="entry name" value="Acyl_CoA_acyltransferase"/>
</dbReference>
<dbReference type="AlphaFoldDB" id="A0A1X9MDJ9"/>